<dbReference type="RefSeq" id="WP_349115845.1">
    <property type="nucleotide sequence ID" value="NZ_JBBNFM010000003.1"/>
</dbReference>
<evidence type="ECO:0008006" key="4">
    <source>
        <dbReference type="Google" id="ProtNLM"/>
    </source>
</evidence>
<evidence type="ECO:0000256" key="1">
    <source>
        <dbReference type="SAM" id="MobiDB-lite"/>
    </source>
</evidence>
<protein>
    <recommendedName>
        <fullName evidence="4">Carbohydrate-binding domain-containing protein</fullName>
    </recommendedName>
</protein>
<evidence type="ECO:0000313" key="2">
    <source>
        <dbReference type="EMBL" id="MEQ2453509.1"/>
    </source>
</evidence>
<accession>A0ABV1EFZ7</accession>
<organism evidence="2 3">
    <name type="scientific">Coprococcus ammoniilyticus</name>
    <dbReference type="NCBI Taxonomy" id="2981785"/>
    <lineage>
        <taxon>Bacteria</taxon>
        <taxon>Bacillati</taxon>
        <taxon>Bacillota</taxon>
        <taxon>Clostridia</taxon>
        <taxon>Lachnospirales</taxon>
        <taxon>Lachnospiraceae</taxon>
        <taxon>Coprococcus</taxon>
    </lineage>
</organism>
<proteinExistence type="predicted"/>
<gene>
    <name evidence="2" type="ORF">AAAT04_05525</name>
</gene>
<dbReference type="Proteomes" id="UP001482186">
    <property type="component" value="Unassembled WGS sequence"/>
</dbReference>
<feature type="region of interest" description="Disordered" evidence="1">
    <location>
        <begin position="1"/>
        <end position="32"/>
    </location>
</feature>
<evidence type="ECO:0000313" key="3">
    <source>
        <dbReference type="Proteomes" id="UP001482186"/>
    </source>
</evidence>
<keyword evidence="3" id="KW-1185">Reference proteome</keyword>
<reference evidence="2 3" key="1">
    <citation type="submission" date="2024-04" db="EMBL/GenBank/DDBJ databases">
        <title>Human intestinal bacterial collection.</title>
        <authorList>
            <person name="Pauvert C."/>
            <person name="Hitch T.C.A."/>
            <person name="Clavel T."/>
        </authorList>
    </citation>
    <scope>NUCLEOTIDE SEQUENCE [LARGE SCALE GENOMIC DNA]</scope>
    <source>
        <strain evidence="2 3">CLA-AA-H141</strain>
    </source>
</reference>
<sequence length="185" mass="18810">MPENPPSNSSADTSGSSTSQPQSNTPGGMGGFDMDADESCVLTINGGTVTINAGGDGIDSNGYFYMNGGTVYVEGPESNGDSALDYSISASITGGCFLATGYSGMAQSFGSDSTQCTYILTLSSNVSGTTTVTLTDNDENVLLSHETTKSYNSIIVSCPELTIGSTYTLTAGDTSQSITPTSTVN</sequence>
<name>A0ABV1EFZ7_9FIRM</name>
<comment type="caution">
    <text evidence="2">The sequence shown here is derived from an EMBL/GenBank/DDBJ whole genome shotgun (WGS) entry which is preliminary data.</text>
</comment>
<feature type="compositionally biased region" description="Low complexity" evidence="1">
    <location>
        <begin position="7"/>
        <end position="19"/>
    </location>
</feature>
<dbReference type="EMBL" id="JBBNFM010000003">
    <property type="protein sequence ID" value="MEQ2453509.1"/>
    <property type="molecule type" value="Genomic_DNA"/>
</dbReference>